<dbReference type="EMBL" id="KY315528">
    <property type="protein sequence ID" value="ARM06719.1"/>
    <property type="molecule type" value="Genomic_DNA"/>
</dbReference>
<proteinExistence type="predicted"/>
<protein>
    <submittedName>
        <fullName evidence="2">Uncharacterized protein</fullName>
    </submittedName>
</protein>
<evidence type="ECO:0000313" key="3">
    <source>
        <dbReference type="EMBL" id="AVQ93990.2"/>
    </source>
</evidence>
<dbReference type="EMBL" id="MF511173">
    <property type="protein sequence ID" value="AVQ93990.2"/>
    <property type="molecule type" value="Genomic_DNA"/>
</dbReference>
<name>A0A1W6JEX7_9BETA</name>
<evidence type="ECO:0000313" key="2">
    <source>
        <dbReference type="EMBL" id="ARM06719.1"/>
    </source>
</evidence>
<dbReference type="EMBL" id="KY315527">
    <property type="protein sequence ID" value="ARM06597.1"/>
    <property type="molecule type" value="Genomic_DNA"/>
</dbReference>
<reference evidence="2" key="2">
    <citation type="journal article" date="2018" name="BMC Genomics">
        <title>Comparative genomic, transcriptomic, and proteomic reannotation of human herpesvirus 6.</title>
        <authorList>
            <person name="Greninger A.L."/>
            <person name="Knudsen G.M."/>
            <person name="Roychoudhury P."/>
            <person name="Hanson D.J."/>
            <person name="Sedlak R.H."/>
            <person name="Xie H."/>
            <person name="Guan J."/>
            <person name="Nguyen T."/>
            <person name="Peddu V."/>
            <person name="Boeckh M."/>
            <person name="Huang M.L."/>
            <person name="Cook L."/>
            <person name="Depledge D.P."/>
            <person name="Zerr D.M."/>
            <person name="Koelle D.M."/>
            <person name="Gantt S."/>
            <person name="Yoshikawa T."/>
            <person name="Caserta M."/>
            <person name="Hill J.A."/>
            <person name="Jerome K.R."/>
        </authorList>
    </citation>
    <scope>NUCLEOTIDE SEQUENCE</scope>
    <source>
        <strain evidence="2">HP12F5</strain>
        <strain evidence="1">HP8H1</strain>
    </source>
</reference>
<reference evidence="3" key="1">
    <citation type="submission" date="2017-07" db="EMBL/GenBank/DDBJ databases">
        <title>A rash of human herpesvirus 6 genomes.</title>
        <authorList>
            <person name="Greninger A.L."/>
            <person name="Hall Sedlak R."/>
            <person name="Roychoudhury P."/>
            <person name="Xie H."/>
            <person name="Guan J."/>
            <person name="Peddu V."/>
            <person name="Huang M.-L."/>
            <person name="Cook L."/>
            <person name="Yoshikawa T."/>
            <person name="Caserta M."/>
            <person name="Hill J.A."/>
            <person name="Jerome K.R."/>
        </authorList>
    </citation>
    <scope>NUCLEOTIDE SEQUENCE</scope>
    <source>
        <strain evidence="3">02-542-S1a</strain>
    </source>
</reference>
<sequence>MSSMLTDAKRVQVSQSCPSLSFRTIANEVNVLIVCPPWFCIFKSSILTISSLDFEWMNTCVPHKEARYKEREKIFLLRRLPAP</sequence>
<accession>A0A2R3XXA6</accession>
<organism evidence="2">
    <name type="scientific">Human betaherpesvirus 6</name>
    <dbReference type="NCBI Taxonomy" id="10368"/>
    <lineage>
        <taxon>Viruses</taxon>
        <taxon>Duplodnaviria</taxon>
        <taxon>Heunggongvirae</taxon>
        <taxon>Peploviricota</taxon>
        <taxon>Herviviricetes</taxon>
        <taxon>Herpesvirales</taxon>
        <taxon>Orthoherpesviridae</taxon>
        <taxon>Betaherpesvirinae</taxon>
        <taxon>Roseolovirus</taxon>
    </lineage>
</organism>
<evidence type="ECO:0000313" key="1">
    <source>
        <dbReference type="EMBL" id="ARM06597.1"/>
    </source>
</evidence>
<accession>A0A1W6JEX7</accession>